<gene>
    <name evidence="13" type="ORF">INT47_003770</name>
</gene>
<dbReference type="FunFam" id="3.40.50.300:FF:000767">
    <property type="entry name" value="Putative ATP-dependent RNA helicase DHX35"/>
    <property type="match status" value="1"/>
</dbReference>
<dbReference type="GO" id="GO:0006397">
    <property type="term" value="P:mRNA processing"/>
    <property type="evidence" value="ECO:0007669"/>
    <property type="project" value="UniProtKB-KW"/>
</dbReference>
<dbReference type="CDD" id="cd17980">
    <property type="entry name" value="DEXHc_DHX35"/>
    <property type="match status" value="1"/>
</dbReference>
<dbReference type="GO" id="GO:0016787">
    <property type="term" value="F:hydrolase activity"/>
    <property type="evidence" value="ECO:0007669"/>
    <property type="project" value="UniProtKB-KW"/>
</dbReference>
<keyword evidence="7" id="KW-0067">ATP-binding</keyword>
<dbReference type="PANTHER" id="PTHR18934:SF136">
    <property type="entry name" value="ATP-DEPENDENT RNA HELICASE DHX35-RELATED"/>
    <property type="match status" value="1"/>
</dbReference>
<dbReference type="PROSITE" id="PS51192">
    <property type="entry name" value="HELICASE_ATP_BIND_1"/>
    <property type="match status" value="1"/>
</dbReference>
<dbReference type="EMBL" id="JAEPRD010000032">
    <property type="protein sequence ID" value="KAG2206121.1"/>
    <property type="molecule type" value="Genomic_DNA"/>
</dbReference>
<dbReference type="GO" id="GO:0003724">
    <property type="term" value="F:RNA helicase activity"/>
    <property type="evidence" value="ECO:0007669"/>
    <property type="project" value="UniProtKB-EC"/>
</dbReference>
<dbReference type="GO" id="GO:0008380">
    <property type="term" value="P:RNA splicing"/>
    <property type="evidence" value="ECO:0007669"/>
    <property type="project" value="UniProtKB-KW"/>
</dbReference>
<dbReference type="Proteomes" id="UP000603453">
    <property type="component" value="Unassembled WGS sequence"/>
</dbReference>
<feature type="domain" description="Helicase C-terminal" evidence="12">
    <location>
        <begin position="253"/>
        <end position="428"/>
    </location>
</feature>
<evidence type="ECO:0000259" key="12">
    <source>
        <dbReference type="PROSITE" id="PS51194"/>
    </source>
</evidence>
<dbReference type="InterPro" id="IPR007502">
    <property type="entry name" value="Helicase-assoc_dom"/>
</dbReference>
<protein>
    <recommendedName>
        <fullName evidence="2">RNA helicase</fullName>
        <ecNumber evidence="2">3.6.4.13</ecNumber>
    </recommendedName>
</protein>
<dbReference type="InterPro" id="IPR011709">
    <property type="entry name" value="DEAD-box_helicase_OB_fold"/>
</dbReference>
<keyword evidence="14" id="KW-1185">Reference proteome</keyword>
<name>A0A8H7V106_9FUNG</name>
<dbReference type="CDD" id="cd18791">
    <property type="entry name" value="SF2_C_RHA"/>
    <property type="match status" value="1"/>
</dbReference>
<evidence type="ECO:0000256" key="8">
    <source>
        <dbReference type="ARBA" id="ARBA00023187"/>
    </source>
</evidence>
<evidence type="ECO:0000256" key="1">
    <source>
        <dbReference type="ARBA" id="ARBA00008792"/>
    </source>
</evidence>
<evidence type="ECO:0000313" key="13">
    <source>
        <dbReference type="EMBL" id="KAG2206121.1"/>
    </source>
</evidence>
<dbReference type="EC" id="3.6.4.13" evidence="2"/>
<evidence type="ECO:0000256" key="10">
    <source>
        <dbReference type="SAM" id="MobiDB-lite"/>
    </source>
</evidence>
<keyword evidence="4" id="KW-0547">Nucleotide-binding</keyword>
<evidence type="ECO:0000256" key="9">
    <source>
        <dbReference type="ARBA" id="ARBA00047984"/>
    </source>
</evidence>
<proteinExistence type="inferred from homology"/>
<dbReference type="Pfam" id="PF00270">
    <property type="entry name" value="DEAD"/>
    <property type="match status" value="1"/>
</dbReference>
<keyword evidence="5" id="KW-0378">Hydrolase</keyword>
<dbReference type="PANTHER" id="PTHR18934">
    <property type="entry name" value="ATP-DEPENDENT RNA HELICASE"/>
    <property type="match status" value="1"/>
</dbReference>
<dbReference type="GO" id="GO:0071013">
    <property type="term" value="C:catalytic step 2 spliceosome"/>
    <property type="evidence" value="ECO:0007669"/>
    <property type="project" value="TreeGrafter"/>
</dbReference>
<dbReference type="Gene3D" id="3.40.50.300">
    <property type="entry name" value="P-loop containing nucleotide triphosphate hydrolases"/>
    <property type="match status" value="2"/>
</dbReference>
<dbReference type="FunFam" id="1.20.120.1080:FF:000001">
    <property type="entry name" value="Pre-mRNA-splicing factor ATP-dependent RNA helicase"/>
    <property type="match status" value="1"/>
</dbReference>
<keyword evidence="3" id="KW-0507">mRNA processing</keyword>
<dbReference type="AlphaFoldDB" id="A0A8H7V106"/>
<evidence type="ECO:0000256" key="7">
    <source>
        <dbReference type="ARBA" id="ARBA00022840"/>
    </source>
</evidence>
<dbReference type="Pfam" id="PF21010">
    <property type="entry name" value="HA2_C"/>
    <property type="match status" value="1"/>
</dbReference>
<dbReference type="Pfam" id="PF00271">
    <property type="entry name" value="Helicase_C"/>
    <property type="match status" value="1"/>
</dbReference>
<dbReference type="GO" id="GO:0005524">
    <property type="term" value="F:ATP binding"/>
    <property type="evidence" value="ECO:0007669"/>
    <property type="project" value="UniProtKB-KW"/>
</dbReference>
<evidence type="ECO:0000256" key="2">
    <source>
        <dbReference type="ARBA" id="ARBA00012552"/>
    </source>
</evidence>
<feature type="domain" description="Helicase ATP-binding" evidence="11">
    <location>
        <begin position="57"/>
        <end position="221"/>
    </location>
</feature>
<dbReference type="InterPro" id="IPR014001">
    <property type="entry name" value="Helicase_ATP-bd"/>
</dbReference>
<evidence type="ECO:0000256" key="6">
    <source>
        <dbReference type="ARBA" id="ARBA00022806"/>
    </source>
</evidence>
<feature type="region of interest" description="Disordered" evidence="10">
    <location>
        <begin position="1"/>
        <end position="21"/>
    </location>
</feature>
<accession>A0A8H7V106</accession>
<dbReference type="SMART" id="SM00487">
    <property type="entry name" value="DEXDc"/>
    <property type="match status" value="1"/>
</dbReference>
<evidence type="ECO:0000256" key="4">
    <source>
        <dbReference type="ARBA" id="ARBA00022741"/>
    </source>
</evidence>
<dbReference type="InterPro" id="IPR011545">
    <property type="entry name" value="DEAD/DEAH_box_helicase_dom"/>
</dbReference>
<sequence length="693" mass="78197">MAFWKPGTTAPGSSLDRDTENETGEAVVAHAEKQYRHLTLQQQRERLPVFKLRRTLLYLVEKYQTTIVVGQTGCGKTTQIPQYLNEAGWAVNGKQIACTQPRRIAATSVAQRVAEEMNCPLGSQVGYLIRFDDQTNSDTKIKYMTDGMLFRETMIDPLLTNYSVIMIDEAHERSLYTDILIGVIKKIQKKRSDLRVIISSATMDAEQFYKFFNHNASKDRSKDTATIVSLEGRMFPVDILYAEKPVVDYMETAIQTVFDIHTKEPAGDILVFLTGREEIDTVVSEIYERGKTLPQNSLAVMPLPLYAGLTIEEQLQVFESAPKYTRKIIVSTNIAEASVTLEGIVYVIDTGFVKVRAYNPKTGMEALVVTPVSKASALQRAGRAGRVKAGKAFRLYTEETYGGLRDTSIPEIQRSNLAPVILQLKALGIDNVLRFDFITPPPAELMIRALELLYSLNALDQVGRLTIPLGMQLAEFPVDPMLGKILLASKEFGCSHEIVTIAAMMSVQNIFIQPAKVPKEVMHEARRKFWVEEGDTLTLVNVYNAFINKGNKSGKWCHDRFLNFKALSRAMTIRLQLMKYLKRFEIPLMSATSKYPKTEEGRLAASQDVRKCITSGYFSQAAIAEPDGSGRFRTVRDNVILHIHPNSVLFNRNPKCVVFHEVIETTQAYMRDLTVIEPEWLAELAPHFYEYKK</sequence>
<dbReference type="Pfam" id="PF04408">
    <property type="entry name" value="WHD_HA2"/>
    <property type="match status" value="1"/>
</dbReference>
<comment type="caution">
    <text evidence="13">The sequence shown here is derived from an EMBL/GenBank/DDBJ whole genome shotgun (WGS) entry which is preliminary data.</text>
</comment>
<dbReference type="SMART" id="SM00490">
    <property type="entry name" value="HELICc"/>
    <property type="match status" value="1"/>
</dbReference>
<reference evidence="13" key="1">
    <citation type="submission" date="2020-12" db="EMBL/GenBank/DDBJ databases">
        <title>Metabolic potential, ecology and presence of endohyphal bacteria is reflected in genomic diversity of Mucoromycotina.</title>
        <authorList>
            <person name="Muszewska A."/>
            <person name="Okrasinska A."/>
            <person name="Steczkiewicz K."/>
            <person name="Drgas O."/>
            <person name="Orlowska M."/>
            <person name="Perlinska-Lenart U."/>
            <person name="Aleksandrzak-Piekarczyk T."/>
            <person name="Szatraj K."/>
            <person name="Zielenkiewicz U."/>
            <person name="Pilsyk S."/>
            <person name="Malc E."/>
            <person name="Mieczkowski P."/>
            <person name="Kruszewska J.S."/>
            <person name="Biernat P."/>
            <person name="Pawlowska J."/>
        </authorList>
    </citation>
    <scope>NUCLEOTIDE SEQUENCE</scope>
    <source>
        <strain evidence="13">WA0000017839</strain>
    </source>
</reference>
<keyword evidence="6" id="KW-0347">Helicase</keyword>
<comment type="similarity">
    <text evidence="1">Belongs to the DEAD box helicase family. DEAH subfamily.</text>
</comment>
<dbReference type="SUPFAM" id="SSF52540">
    <property type="entry name" value="P-loop containing nucleoside triphosphate hydrolases"/>
    <property type="match status" value="1"/>
</dbReference>
<dbReference type="GO" id="GO:0003723">
    <property type="term" value="F:RNA binding"/>
    <property type="evidence" value="ECO:0007669"/>
    <property type="project" value="TreeGrafter"/>
</dbReference>
<dbReference type="GO" id="GO:0005684">
    <property type="term" value="C:U2-type spliceosomal complex"/>
    <property type="evidence" value="ECO:0007669"/>
    <property type="project" value="UniProtKB-ARBA"/>
</dbReference>
<dbReference type="Gene3D" id="1.20.120.1080">
    <property type="match status" value="1"/>
</dbReference>
<keyword evidence="8" id="KW-0508">mRNA splicing</keyword>
<dbReference type="InterPro" id="IPR027417">
    <property type="entry name" value="P-loop_NTPase"/>
</dbReference>
<organism evidence="13 14">
    <name type="scientific">Mucor saturninus</name>
    <dbReference type="NCBI Taxonomy" id="64648"/>
    <lineage>
        <taxon>Eukaryota</taxon>
        <taxon>Fungi</taxon>
        <taxon>Fungi incertae sedis</taxon>
        <taxon>Mucoromycota</taxon>
        <taxon>Mucoromycotina</taxon>
        <taxon>Mucoromycetes</taxon>
        <taxon>Mucorales</taxon>
        <taxon>Mucorineae</taxon>
        <taxon>Mucoraceae</taxon>
        <taxon>Mucor</taxon>
    </lineage>
</organism>
<dbReference type="InterPro" id="IPR001650">
    <property type="entry name" value="Helicase_C-like"/>
</dbReference>
<dbReference type="InterPro" id="IPR002464">
    <property type="entry name" value="DNA/RNA_helicase_DEAH_CS"/>
</dbReference>
<evidence type="ECO:0000313" key="14">
    <source>
        <dbReference type="Proteomes" id="UP000603453"/>
    </source>
</evidence>
<dbReference type="PROSITE" id="PS51194">
    <property type="entry name" value="HELICASE_CTER"/>
    <property type="match status" value="1"/>
</dbReference>
<dbReference type="InterPro" id="IPR048333">
    <property type="entry name" value="HA2_WH"/>
</dbReference>
<comment type="catalytic activity">
    <reaction evidence="9">
        <text>ATP + H2O = ADP + phosphate + H(+)</text>
        <dbReference type="Rhea" id="RHEA:13065"/>
        <dbReference type="ChEBI" id="CHEBI:15377"/>
        <dbReference type="ChEBI" id="CHEBI:15378"/>
        <dbReference type="ChEBI" id="CHEBI:30616"/>
        <dbReference type="ChEBI" id="CHEBI:43474"/>
        <dbReference type="ChEBI" id="CHEBI:456216"/>
        <dbReference type="EC" id="3.6.4.13"/>
    </reaction>
</comment>
<dbReference type="OrthoDB" id="10253254at2759"/>
<dbReference type="SMART" id="SM00847">
    <property type="entry name" value="HA2"/>
    <property type="match status" value="1"/>
</dbReference>
<evidence type="ECO:0000256" key="5">
    <source>
        <dbReference type="ARBA" id="ARBA00022801"/>
    </source>
</evidence>
<evidence type="ECO:0000259" key="11">
    <source>
        <dbReference type="PROSITE" id="PS51192"/>
    </source>
</evidence>
<evidence type="ECO:0000256" key="3">
    <source>
        <dbReference type="ARBA" id="ARBA00022664"/>
    </source>
</evidence>
<dbReference type="FunFam" id="3.40.50.300:FF:000578">
    <property type="entry name" value="probable ATP-dependent RNA helicase DHX35"/>
    <property type="match status" value="1"/>
</dbReference>
<dbReference type="PROSITE" id="PS00690">
    <property type="entry name" value="DEAH_ATP_HELICASE"/>
    <property type="match status" value="1"/>
</dbReference>
<dbReference type="Pfam" id="PF07717">
    <property type="entry name" value="OB_NTP_bind"/>
    <property type="match status" value="1"/>
</dbReference>